<dbReference type="EMBL" id="FRAM01000003">
    <property type="protein sequence ID" value="SHK54995.1"/>
    <property type="molecule type" value="Genomic_DNA"/>
</dbReference>
<dbReference type="NCBIfam" id="TIGR00873">
    <property type="entry name" value="gnd"/>
    <property type="match status" value="1"/>
</dbReference>
<evidence type="ECO:0000256" key="5">
    <source>
        <dbReference type="ARBA" id="ARBA00013011"/>
    </source>
</evidence>
<feature type="binding site" description="in other chain" evidence="14">
    <location>
        <position position="288"/>
    </location>
    <ligand>
        <name>substrate</name>
        <note>ligand shared between dimeric partners</note>
    </ligand>
</feature>
<evidence type="ECO:0000256" key="15">
    <source>
        <dbReference type="RuleBase" id="RU000485"/>
    </source>
</evidence>
<dbReference type="EC" id="1.1.1.44" evidence="5 12"/>
<evidence type="ECO:0000259" key="16">
    <source>
        <dbReference type="SMART" id="SM01350"/>
    </source>
</evidence>
<feature type="binding site" description="in other chain" evidence="14">
    <location>
        <position position="103"/>
    </location>
    <ligand>
        <name>substrate</name>
        <note>ligand shared between dimeric partners</note>
    </ligand>
</feature>
<name>A0A1M6TDB7_9FLAO</name>
<dbReference type="NCBIfam" id="NF006765">
    <property type="entry name" value="PRK09287.1"/>
    <property type="match status" value="1"/>
</dbReference>
<dbReference type="InterPro" id="IPR036291">
    <property type="entry name" value="NAD(P)-bd_dom_sf"/>
</dbReference>
<dbReference type="Pfam" id="PF03446">
    <property type="entry name" value="NAD_binding_2"/>
    <property type="match status" value="1"/>
</dbReference>
<feature type="binding site" description="in other chain" evidence="14">
    <location>
        <begin position="186"/>
        <end position="187"/>
    </location>
    <ligand>
        <name>substrate</name>
        <note>ligand shared between dimeric partners</note>
    </ligand>
</feature>
<comment type="function">
    <text evidence="1 12">Catalyzes the oxidative decarboxylation of 6-phosphogluconate to ribulose 5-phosphate and CO(2), with concomitant reduction of NADP to NADPH.</text>
</comment>
<dbReference type="InterPro" id="IPR006115">
    <property type="entry name" value="6PGDH_NADP-bd"/>
</dbReference>
<protein>
    <recommendedName>
        <fullName evidence="6 12">6-phosphogluconate dehydrogenase, decarboxylating</fullName>
        <ecNumber evidence="5 12">1.1.1.44</ecNumber>
    </recommendedName>
</protein>
<evidence type="ECO:0000256" key="10">
    <source>
        <dbReference type="ARBA" id="ARBA00023126"/>
    </source>
</evidence>
<feature type="binding site" description="in other chain" evidence="14">
    <location>
        <position position="261"/>
    </location>
    <ligand>
        <name>substrate</name>
        <note>ligand shared between dimeric partners</note>
    </ligand>
</feature>
<comment type="similarity">
    <text evidence="3 12 15">Belongs to the 6-phosphogluconate dehydrogenase family.</text>
</comment>
<dbReference type="FunFam" id="1.10.1040.10:FF:000032">
    <property type="entry name" value="6-phosphogluconate dehydrogenase, decarboxylating"/>
    <property type="match status" value="1"/>
</dbReference>
<dbReference type="InterPro" id="IPR006114">
    <property type="entry name" value="6PGDH_C"/>
</dbReference>
<evidence type="ECO:0000256" key="8">
    <source>
        <dbReference type="ARBA" id="ARBA00023002"/>
    </source>
</evidence>
<sequence length="472" mass="51980">MERYNYGVVGLGVMGRNLLYNIADHGFSVAGFDLDKGKVDELHTGATGGMEIKGLASLEDFVTALESPRKIILMVPAGKPVDAVLENITPLLGKGDIVIDAGNSYFRDTERRIADLASKGLHFMGMGVSGGEKGARTGPSIMPGGDLEAFKLLKPMLESIAAKVDGEPCTAYMGKSAAGNYVKMVHNGIEYAIMQLISEAYDLLKRGANLNNDQLYEIFKEWNNGEMNSFLIEITRDIFRQKDSLSNAYLVDMILDKAGAKGTGKWTSEQAMEIGVSIPTIDIAVTSRILSAYKEERIKASQLYPNDDVATPENMKIFIKEVGDALYLSTLISYAQGLALLVKASEEYDFDIPLKDVVKIWRGGCIIRSVLLEKFYSAYTRNPNLSNILLDEEISEIVKSKTHSLRKTASYAVSNGISSLGIQTALGYFDAYTTEFLPVNLIQAQRDYFGAHTYQRVDREGIFHTSWDSTNI</sequence>
<evidence type="ECO:0000256" key="3">
    <source>
        <dbReference type="ARBA" id="ARBA00008419"/>
    </source>
</evidence>
<dbReference type="FunFam" id="1.20.5.320:FF:000001">
    <property type="entry name" value="6-phosphogluconate dehydrogenase, decarboxylating"/>
    <property type="match status" value="1"/>
</dbReference>
<evidence type="ECO:0000256" key="12">
    <source>
        <dbReference type="PIRNR" id="PIRNR000109"/>
    </source>
</evidence>
<comment type="pathway">
    <text evidence="2 12 15">Carbohydrate degradation; pentose phosphate pathway; D-ribulose 5-phosphate from D-glucose 6-phosphate (oxidative stage): step 3/3.</text>
</comment>
<evidence type="ECO:0000313" key="18">
    <source>
        <dbReference type="Proteomes" id="UP000184498"/>
    </source>
</evidence>
<evidence type="ECO:0000256" key="14">
    <source>
        <dbReference type="PIRSR" id="PIRSR000109-2"/>
    </source>
</evidence>
<feature type="binding site" description="in other chain" evidence="14">
    <location>
        <begin position="129"/>
        <end position="131"/>
    </location>
    <ligand>
        <name>substrate</name>
        <note>ligand shared between dimeric partners</note>
    </ligand>
</feature>
<dbReference type="GO" id="GO:0019521">
    <property type="term" value="P:D-gluconate metabolic process"/>
    <property type="evidence" value="ECO:0007669"/>
    <property type="project" value="UniProtKB-KW"/>
</dbReference>
<organism evidence="17 18">
    <name type="scientific">Epilithonimonas mollis</name>
    <dbReference type="NCBI Taxonomy" id="216903"/>
    <lineage>
        <taxon>Bacteria</taxon>
        <taxon>Pseudomonadati</taxon>
        <taxon>Bacteroidota</taxon>
        <taxon>Flavobacteriia</taxon>
        <taxon>Flavobacteriales</taxon>
        <taxon>Weeksellaceae</taxon>
        <taxon>Chryseobacterium group</taxon>
        <taxon>Epilithonimonas</taxon>
    </lineage>
</organism>
<evidence type="ECO:0000256" key="4">
    <source>
        <dbReference type="ARBA" id="ARBA00011738"/>
    </source>
</evidence>
<dbReference type="InterPro" id="IPR006183">
    <property type="entry name" value="Pgluconate_DH"/>
</dbReference>
<dbReference type="PRINTS" id="PR00076">
    <property type="entry name" value="6PGDHDRGNASE"/>
</dbReference>
<reference evidence="18" key="1">
    <citation type="submission" date="2016-11" db="EMBL/GenBank/DDBJ databases">
        <authorList>
            <person name="Varghese N."/>
            <person name="Submissions S."/>
        </authorList>
    </citation>
    <scope>NUCLEOTIDE SEQUENCE [LARGE SCALE GENOMIC DNA]</scope>
    <source>
        <strain evidence="18">DSM 18016</strain>
    </source>
</reference>
<keyword evidence="18" id="KW-1185">Reference proteome</keyword>
<dbReference type="SUPFAM" id="SSF48179">
    <property type="entry name" value="6-phosphogluconate dehydrogenase C-terminal domain-like"/>
    <property type="match status" value="1"/>
</dbReference>
<dbReference type="SUPFAM" id="SSF51735">
    <property type="entry name" value="NAD(P)-binding Rossmann-fold domains"/>
    <property type="match status" value="1"/>
</dbReference>
<evidence type="ECO:0000256" key="7">
    <source>
        <dbReference type="ARBA" id="ARBA00022857"/>
    </source>
</evidence>
<evidence type="ECO:0000256" key="1">
    <source>
        <dbReference type="ARBA" id="ARBA00002526"/>
    </source>
</evidence>
<evidence type="ECO:0000313" key="17">
    <source>
        <dbReference type="EMBL" id="SHK54995.1"/>
    </source>
</evidence>
<gene>
    <name evidence="17" type="ORF">SAMN05444371_2805</name>
</gene>
<proteinExistence type="inferred from homology"/>
<dbReference type="Pfam" id="PF00393">
    <property type="entry name" value="6PGD"/>
    <property type="match status" value="1"/>
</dbReference>
<dbReference type="Gene3D" id="3.40.50.720">
    <property type="entry name" value="NAD(P)-binding Rossmann-like Domain"/>
    <property type="match status" value="1"/>
</dbReference>
<dbReference type="GO" id="GO:0006098">
    <property type="term" value="P:pentose-phosphate shunt"/>
    <property type="evidence" value="ECO:0007669"/>
    <property type="project" value="UniProtKB-UniPathway"/>
</dbReference>
<comment type="subunit">
    <text evidence="4 12">Homodimer.</text>
</comment>
<dbReference type="SMART" id="SM01350">
    <property type="entry name" value="6PGD"/>
    <property type="match status" value="1"/>
</dbReference>
<feature type="domain" description="6-phosphogluconate dehydrogenase C-terminal" evidence="16">
    <location>
        <begin position="179"/>
        <end position="468"/>
    </location>
</feature>
<dbReference type="OrthoDB" id="9804542at2"/>
<keyword evidence="10 12" id="KW-0570">Pentose shunt</keyword>
<evidence type="ECO:0000256" key="6">
    <source>
        <dbReference type="ARBA" id="ARBA00018193"/>
    </source>
</evidence>
<dbReference type="GO" id="GO:0004616">
    <property type="term" value="F:phosphogluconate dehydrogenase (decarboxylating) activity"/>
    <property type="evidence" value="ECO:0007669"/>
    <property type="project" value="UniProtKB-EC"/>
</dbReference>
<keyword evidence="7 12" id="KW-0521">NADP</keyword>
<dbReference type="InterPro" id="IPR008927">
    <property type="entry name" value="6-PGluconate_DH-like_C_sf"/>
</dbReference>
<comment type="catalytic activity">
    <reaction evidence="11 12 15">
        <text>6-phospho-D-gluconate + NADP(+) = D-ribulose 5-phosphate + CO2 + NADPH</text>
        <dbReference type="Rhea" id="RHEA:10116"/>
        <dbReference type="ChEBI" id="CHEBI:16526"/>
        <dbReference type="ChEBI" id="CHEBI:57783"/>
        <dbReference type="ChEBI" id="CHEBI:58121"/>
        <dbReference type="ChEBI" id="CHEBI:58349"/>
        <dbReference type="ChEBI" id="CHEBI:58759"/>
        <dbReference type="EC" id="1.1.1.44"/>
    </reaction>
</comment>
<dbReference type="Gene3D" id="1.10.1040.10">
    <property type="entry name" value="N-(1-d-carboxylethyl)-l-norvaline Dehydrogenase, domain 2"/>
    <property type="match status" value="1"/>
</dbReference>
<dbReference type="PIRSF" id="PIRSF000109">
    <property type="entry name" value="6PGD"/>
    <property type="match status" value="1"/>
</dbReference>
<keyword evidence="8 12" id="KW-0560">Oxidoreductase</keyword>
<feature type="binding site" evidence="14">
    <location>
        <position position="446"/>
    </location>
    <ligand>
        <name>substrate</name>
        <note>ligand shared between dimeric partners</note>
    </ligand>
</feature>
<evidence type="ECO:0000256" key="11">
    <source>
        <dbReference type="ARBA" id="ARBA00048640"/>
    </source>
</evidence>
<feature type="active site" description="Proton donor" evidence="13">
    <location>
        <position position="190"/>
    </location>
</feature>
<dbReference type="InterPro" id="IPR006113">
    <property type="entry name" value="6PGDH_Gnd/GntZ"/>
</dbReference>
<dbReference type="Proteomes" id="UP000184498">
    <property type="component" value="Unassembled WGS sequence"/>
</dbReference>
<feature type="binding site" description="in other chain" evidence="14">
    <location>
        <position position="191"/>
    </location>
    <ligand>
        <name>substrate</name>
        <note>ligand shared between dimeric partners</note>
    </ligand>
</feature>
<dbReference type="UniPathway" id="UPA00115">
    <property type="reaction ID" value="UER00410"/>
</dbReference>
<dbReference type="STRING" id="216903.SAMN05444371_2805"/>
<feature type="active site" description="Proton acceptor" evidence="13">
    <location>
        <position position="183"/>
    </location>
</feature>
<keyword evidence="9 15" id="KW-0311">Gluconate utilization</keyword>
<dbReference type="Gene3D" id="1.20.5.320">
    <property type="entry name" value="6-Phosphogluconate Dehydrogenase, domain 3"/>
    <property type="match status" value="1"/>
</dbReference>
<accession>A0A1M6TDB7</accession>
<feature type="binding site" evidence="14">
    <location>
        <position position="452"/>
    </location>
    <ligand>
        <name>substrate</name>
        <note>ligand shared between dimeric partners</note>
    </ligand>
</feature>
<dbReference type="RefSeq" id="WP_072999114.1">
    <property type="nucleotide sequence ID" value="NZ_FRAM01000003.1"/>
</dbReference>
<evidence type="ECO:0000256" key="9">
    <source>
        <dbReference type="ARBA" id="ARBA00023064"/>
    </source>
</evidence>
<dbReference type="InterPro" id="IPR013328">
    <property type="entry name" value="6PGD_dom2"/>
</dbReference>
<evidence type="ECO:0000256" key="2">
    <source>
        <dbReference type="ARBA" id="ARBA00004874"/>
    </source>
</evidence>
<dbReference type="GO" id="GO:0050661">
    <property type="term" value="F:NADP binding"/>
    <property type="evidence" value="ECO:0007669"/>
    <property type="project" value="InterPro"/>
</dbReference>
<evidence type="ECO:0000256" key="13">
    <source>
        <dbReference type="PIRSR" id="PIRSR000109-1"/>
    </source>
</evidence>
<dbReference type="PANTHER" id="PTHR11811">
    <property type="entry name" value="6-PHOSPHOGLUCONATE DEHYDROGENASE"/>
    <property type="match status" value="1"/>
</dbReference>
<dbReference type="AlphaFoldDB" id="A0A1M6TDB7"/>